<dbReference type="EMBL" id="CP007524">
    <property type="protein sequence ID" value="AHW75956.1"/>
    <property type="molecule type" value="Genomic_DNA"/>
</dbReference>
<organism evidence="1 2">
    <name type="scientific">Neisseria meningitidis</name>
    <dbReference type="NCBI Taxonomy" id="487"/>
    <lineage>
        <taxon>Bacteria</taxon>
        <taxon>Pseudomonadati</taxon>
        <taxon>Pseudomonadota</taxon>
        <taxon>Betaproteobacteria</taxon>
        <taxon>Neisseriales</taxon>
        <taxon>Neisseriaceae</taxon>
        <taxon>Neisseria</taxon>
    </lineage>
</organism>
<sequence>MVLGGWVISYIVNIIGGNLNISSPVDGVVTKGFFAEHIETALGKLRFIRCFLSP</sequence>
<protein>
    <submittedName>
        <fullName evidence="1">Uncharacterized protein</fullName>
    </submittedName>
</protein>
<evidence type="ECO:0000313" key="2">
    <source>
        <dbReference type="Proteomes" id="UP000023582"/>
    </source>
</evidence>
<dbReference type="AlphaFoldDB" id="X5ER39"/>
<reference evidence="1 2" key="1">
    <citation type="journal article" date="2014" name="Genome Announc.">
        <title>Complete Genome Sequence of Neisseria meningitidis Serogroup A Strain NMA510612, Isolated from a Patient with Bacterial Meningitis in China.</title>
        <authorList>
            <person name="Zhang Y."/>
            <person name="Yang J."/>
            <person name="Xu L."/>
            <person name="Zhu Y."/>
            <person name="Liu B."/>
            <person name="Shao Z."/>
            <person name="Zhang X."/>
            <person name="Jin Q."/>
        </authorList>
    </citation>
    <scope>NUCLEOTIDE SEQUENCE [LARGE SCALE GENOMIC DNA]</scope>
    <source>
        <strain evidence="2">NMA510612</strain>
    </source>
</reference>
<reference evidence="2" key="2">
    <citation type="submission" date="2014-02" db="EMBL/GenBank/DDBJ databases">
        <title>Complete Genome Sequence of Neisseria meningitides, serogroup A strain 510612.</title>
        <authorList>
            <person name="Zhang X."/>
            <person name="Zhang Y."/>
            <person name="Yang J."/>
            <person name="Zhu Y."/>
            <person name="Jin Q."/>
        </authorList>
    </citation>
    <scope>NUCLEOTIDE SEQUENCE</scope>
    <source>
        <strain evidence="2">NMA510612</strain>
    </source>
</reference>
<dbReference type="PATRIC" id="fig|487.517.peg.1659"/>
<gene>
    <name evidence="1" type="ORF">NMA510612_1670</name>
</gene>
<evidence type="ECO:0000313" key="1">
    <source>
        <dbReference type="EMBL" id="AHW75956.1"/>
    </source>
</evidence>
<proteinExistence type="predicted"/>
<dbReference type="KEGG" id="nmx:NMA510612_1670"/>
<name>X5ER39_NEIME</name>
<accession>X5ER39</accession>
<dbReference type="Proteomes" id="UP000023582">
    <property type="component" value="Chromosome"/>
</dbReference>